<dbReference type="RefSeq" id="WP_285065539.1">
    <property type="nucleotide sequence ID" value="NZ_JASOOE010000005.1"/>
</dbReference>
<keyword evidence="1" id="KW-0472">Membrane</keyword>
<accession>A0AAJ1Q598</accession>
<gene>
    <name evidence="2" type="ORF">QP433_03455</name>
</gene>
<evidence type="ECO:0000256" key="1">
    <source>
        <dbReference type="SAM" id="Phobius"/>
    </source>
</evidence>
<evidence type="ECO:0000313" key="3">
    <source>
        <dbReference type="Proteomes" id="UP001229251"/>
    </source>
</evidence>
<proteinExistence type="predicted"/>
<dbReference type="AlphaFoldDB" id="A0AAJ1Q598"/>
<protein>
    <submittedName>
        <fullName evidence="2">DUF2812 domain-containing protein</fullName>
    </submittedName>
</protein>
<feature type="transmembrane region" description="Helical" evidence="1">
    <location>
        <begin position="184"/>
        <end position="204"/>
    </location>
</feature>
<evidence type="ECO:0000313" key="2">
    <source>
        <dbReference type="EMBL" id="MDK7187029.1"/>
    </source>
</evidence>
<comment type="caution">
    <text evidence="2">The sequence shown here is derived from an EMBL/GenBank/DDBJ whole genome shotgun (WGS) entry which is preliminary data.</text>
</comment>
<organism evidence="2 3">
    <name type="scientific">Facklamia hominis</name>
    <dbReference type="NCBI Taxonomy" id="178214"/>
    <lineage>
        <taxon>Bacteria</taxon>
        <taxon>Bacillati</taxon>
        <taxon>Bacillota</taxon>
        <taxon>Bacilli</taxon>
        <taxon>Lactobacillales</taxon>
        <taxon>Aerococcaceae</taxon>
        <taxon>Facklamia</taxon>
    </lineage>
</organism>
<reference evidence="2" key="1">
    <citation type="submission" date="2023-05" db="EMBL/GenBank/DDBJ databases">
        <title>Cataloging the Phylogenetic Diversity of Human Bladder Bacteria.</title>
        <authorList>
            <person name="Du J."/>
        </authorList>
    </citation>
    <scope>NUCLEOTIDE SEQUENCE</scope>
    <source>
        <strain evidence="2">UMB1231</strain>
    </source>
</reference>
<name>A0AAJ1Q598_9LACT</name>
<dbReference type="InterPro" id="IPR021359">
    <property type="entry name" value="DUF2812"/>
</dbReference>
<sequence>MTTKFKLFLNPIEGREKYLNNMSAQGYQLVKSGSILQRFQKKVDSKRHYTVQYIGHMTDRERHSYCNFLQGMGYQTYFAPLNIGKVSFGNIRLRPYNQGRAVLATNPGMINQEILIIETPSSKAIPAFSDKSDKKADLKRRLRPAIYLLLISLLMLLIGIFQHFDISQSGWSWAIWSYRPFERTTWAWFGLGSVFFVYAVWCIVKIRSLINHLD</sequence>
<keyword evidence="1" id="KW-1133">Transmembrane helix</keyword>
<dbReference type="Proteomes" id="UP001229251">
    <property type="component" value="Unassembled WGS sequence"/>
</dbReference>
<feature type="transmembrane region" description="Helical" evidence="1">
    <location>
        <begin position="145"/>
        <end position="164"/>
    </location>
</feature>
<dbReference type="Pfam" id="PF11193">
    <property type="entry name" value="DUF2812"/>
    <property type="match status" value="1"/>
</dbReference>
<dbReference type="EMBL" id="JASOOE010000005">
    <property type="protein sequence ID" value="MDK7187029.1"/>
    <property type="molecule type" value="Genomic_DNA"/>
</dbReference>
<keyword evidence="1" id="KW-0812">Transmembrane</keyword>